<evidence type="ECO:0000313" key="1">
    <source>
        <dbReference type="EMBL" id="SDO69278.1"/>
    </source>
</evidence>
<protein>
    <recommendedName>
        <fullName evidence="3">Peptidoglycan-binding domain-containing protein</fullName>
    </recommendedName>
</protein>
<dbReference type="AlphaFoldDB" id="A0A1H0LLZ4"/>
<name>A0A1H0LLZ4_9PSED</name>
<reference evidence="1 2" key="1">
    <citation type="submission" date="2016-10" db="EMBL/GenBank/DDBJ databases">
        <authorList>
            <person name="de Groot N.N."/>
        </authorList>
    </citation>
    <scope>NUCLEOTIDE SEQUENCE [LARGE SCALE GENOMIC DNA]</scope>
    <source>
        <strain evidence="1 2">CECT 7543</strain>
    </source>
</reference>
<gene>
    <name evidence="1" type="ORF">SAMN04489798_3597</name>
</gene>
<organism evidence="1 2">
    <name type="scientific">Pseudomonas arsenicoxydans</name>
    <dbReference type="NCBI Taxonomy" id="702115"/>
    <lineage>
        <taxon>Bacteria</taxon>
        <taxon>Pseudomonadati</taxon>
        <taxon>Pseudomonadota</taxon>
        <taxon>Gammaproteobacteria</taxon>
        <taxon>Pseudomonadales</taxon>
        <taxon>Pseudomonadaceae</taxon>
        <taxon>Pseudomonas</taxon>
    </lineage>
</organism>
<dbReference type="InterPro" id="IPR009045">
    <property type="entry name" value="Zn_M74/Hedgehog-like"/>
</dbReference>
<evidence type="ECO:0008006" key="3">
    <source>
        <dbReference type="Google" id="ProtNLM"/>
    </source>
</evidence>
<accession>A0A1H0LLZ4</accession>
<sequence length="216" mass="22800">MATLQATLTPTADQTPVAVSVSADEPSGAQWVGRFLGSASLTTLASPFRESATKFLDAVRAAGGTVQIAATYRPPERAYLMHWAWKIVKTGFDPQQVPSYPGDVIKIKWAHVSASGTYDQQASVQGARAMVNGYGISGLNVAPALNSRHTQKLAIDMNISWNGTLVINNASGTTVSISSAPKTGMNNELHTVGATYGVIKFVGGSSDKPHWSNDGH</sequence>
<dbReference type="Gene3D" id="3.30.1380.10">
    <property type="match status" value="1"/>
</dbReference>
<dbReference type="Proteomes" id="UP000198827">
    <property type="component" value="Chromosome I"/>
</dbReference>
<proteinExistence type="predicted"/>
<dbReference type="EMBL" id="LT629705">
    <property type="protein sequence ID" value="SDO69278.1"/>
    <property type="molecule type" value="Genomic_DNA"/>
</dbReference>
<evidence type="ECO:0000313" key="2">
    <source>
        <dbReference type="Proteomes" id="UP000198827"/>
    </source>
</evidence>